<dbReference type="InterPro" id="IPR035437">
    <property type="entry name" value="SNase_OB-fold_sf"/>
</dbReference>
<feature type="domain" description="Tudor" evidence="3">
    <location>
        <begin position="526"/>
        <end position="583"/>
    </location>
</feature>
<evidence type="ECO:0000256" key="1">
    <source>
        <dbReference type="ARBA" id="ARBA00022782"/>
    </source>
</evidence>
<evidence type="ECO:0000259" key="3">
    <source>
        <dbReference type="PROSITE" id="PS50304"/>
    </source>
</evidence>
<feature type="compositionally biased region" description="Basic and acidic residues" evidence="2">
    <location>
        <begin position="1125"/>
        <end position="1138"/>
    </location>
</feature>
<accession>A0A9J8BZ73</accession>
<keyword evidence="1" id="KW-0221">Differentiation</keyword>
<protein>
    <submittedName>
        <fullName evidence="4">Tudor domain containing 6</fullName>
    </submittedName>
</protein>
<feature type="domain" description="Tudor" evidence="3">
    <location>
        <begin position="291"/>
        <end position="350"/>
    </location>
</feature>
<feature type="domain" description="Tudor" evidence="3">
    <location>
        <begin position="756"/>
        <end position="815"/>
    </location>
</feature>
<dbReference type="GO" id="GO:0030719">
    <property type="term" value="P:P granule organization"/>
    <property type="evidence" value="ECO:0007669"/>
    <property type="project" value="UniProtKB-ARBA"/>
</dbReference>
<evidence type="ECO:0000313" key="5">
    <source>
        <dbReference type="Proteomes" id="UP001108240"/>
    </source>
</evidence>
<evidence type="ECO:0000256" key="2">
    <source>
        <dbReference type="SAM" id="MobiDB-lite"/>
    </source>
</evidence>
<dbReference type="OMA" id="FKEQMFP"/>
<feature type="domain" description="Tudor" evidence="3">
    <location>
        <begin position="973"/>
        <end position="1029"/>
    </location>
</feature>
<dbReference type="Gene3D" id="2.40.50.90">
    <property type="match status" value="7"/>
</dbReference>
<feature type="region of interest" description="Disordered" evidence="2">
    <location>
        <begin position="1104"/>
        <end position="1213"/>
    </location>
</feature>
<evidence type="ECO:0000313" key="4">
    <source>
        <dbReference type="Ensembl" id="ENSCCRP00000159461.1"/>
    </source>
</evidence>
<feature type="compositionally biased region" description="Basic and acidic residues" evidence="2">
    <location>
        <begin position="1166"/>
        <end position="1213"/>
    </location>
</feature>
<dbReference type="Proteomes" id="UP001108240">
    <property type="component" value="Unplaced"/>
</dbReference>
<dbReference type="Ensembl" id="ENSCCRT00000198755.1">
    <property type="protein sequence ID" value="ENSCCRP00000159461.1"/>
    <property type="gene ID" value="ENSCCRG00000068253.1"/>
</dbReference>
<reference evidence="4" key="2">
    <citation type="submission" date="2025-09" db="UniProtKB">
        <authorList>
            <consortium name="Ensembl"/>
        </authorList>
    </citation>
    <scope>IDENTIFICATION</scope>
</reference>
<dbReference type="InterPro" id="IPR002999">
    <property type="entry name" value="Tudor"/>
</dbReference>
<organism evidence="4 5">
    <name type="scientific">Cyprinus carpio carpio</name>
    <dbReference type="NCBI Taxonomy" id="630221"/>
    <lineage>
        <taxon>Eukaryota</taxon>
        <taxon>Metazoa</taxon>
        <taxon>Chordata</taxon>
        <taxon>Craniata</taxon>
        <taxon>Vertebrata</taxon>
        <taxon>Euteleostomi</taxon>
        <taxon>Actinopterygii</taxon>
        <taxon>Neopterygii</taxon>
        <taxon>Teleostei</taxon>
        <taxon>Ostariophysi</taxon>
        <taxon>Cypriniformes</taxon>
        <taxon>Cyprinidae</taxon>
        <taxon>Cyprininae</taxon>
        <taxon>Cyprinus</taxon>
    </lineage>
</organism>
<dbReference type="GeneTree" id="ENSGT00940000159049"/>
<reference evidence="4" key="1">
    <citation type="submission" date="2025-08" db="UniProtKB">
        <authorList>
            <consortium name="Ensembl"/>
        </authorList>
    </citation>
    <scope>IDENTIFICATION</scope>
</reference>
<dbReference type="SMART" id="SM00333">
    <property type="entry name" value="TUDOR"/>
    <property type="match status" value="7"/>
</dbReference>
<proteinExistence type="predicted"/>
<dbReference type="FunFam" id="2.30.30.140:FF:000018">
    <property type="entry name" value="Serine/threonine-protein kinase 31"/>
    <property type="match status" value="2"/>
</dbReference>
<keyword evidence="5" id="KW-1185">Reference proteome</keyword>
<dbReference type="Gene3D" id="2.30.30.140">
    <property type="match status" value="6"/>
</dbReference>
<name>A0A9J8BZ73_CYPCA</name>
<feature type="domain" description="Tudor" evidence="3">
    <location>
        <begin position="1485"/>
        <end position="1543"/>
    </location>
</feature>
<dbReference type="SUPFAM" id="SSF63748">
    <property type="entry name" value="Tudor/PWWP/MBT"/>
    <property type="match status" value="7"/>
</dbReference>
<dbReference type="Pfam" id="PF00567">
    <property type="entry name" value="TUDOR"/>
    <property type="match status" value="7"/>
</dbReference>
<sequence>MCSIPGLPSMGSNVPVLITRLNLNPACVLVEFWGNFDQDRKFAYQQLKKEIQYPREGFCESDGNPGDLCLVRVYETWYRARIVSRDTDEYSVFLIDEGRTLRATVNTLAWGKSDFFYLPPEVEFCVLANVLPLSPENKWSAMALEFMKTFCGRRVNATVQDVLVPHRTFLLDIPCLSRQMFEMGFVKKLYSDRFKEFVARSLQANSGSGEPHRISSIRTKPIEIIEQMEKQQAYMYPELQTDTVETVVVTEVTSPFRIFCQLKVFSQELKKLTDQITRYYEGRVGCNFARLENLGSPCASRASDGKWYRSVLQQVMSANNVVEILQVDYGKKQFVQVENVRPLAPEFFRMPVVTYVCSLHGIADRGIGWTASQIDYLKSLLLNRTVIAKFQYQSLSEGVHYVTFYGEENTNINKLFELKQKCSLDSMTLTDFAVQKSPLSQKSKILETTKATHIDETYSDLKGNKPVFFTESLTPNTSHVAVVQHVESPGKFWIQTQQYADEFSQLMNGLGNLYGDPTSTEGLIRKPVVGLLCAAKAQDGVFYRAAIYKVIDKTAEVYFLDYGNTELVDCFNLRQLPLRFQQLPAVAIKCSLYGIKSRLKHWDERATLFFSKLVKDRVLDLHIQDKHQDTHMVQLVDLSLDGENDVSKLLCSADFADSEKSFVDNSITRSCGLKTTHTSSVFLTGAWHQTPSSSSAITDSASAFKEYLFPIGSSLEVTVSYIESPNDFWCQKARNAACLEVLMQDIQRFYAHSKFQPPLEAACVARHPETGIWYRALVIQKHQTPHVDVLFVDYGQTKKVAVEDLRKITPAFLKMKGQAFRCSLYNLIQPLSHSALDWNPEATMQFQEFVDTAASMNVPLKCTIFAVMYDFQKVVFNVVDLETPFQSICNLLVQKHLADRAPSKKAPLPPFRLDTYYYSTHGVKTGCEEEVSITCVKSVTHFFCHLARNSEEIEKLSNKVNFLCRQLEETKCPQTFGTVCFAKYTDGLWYRGQIKSTKPSVVVNFVDYGDTLEVDKSDLLPVPIEAGEIMSIPVQAIECGLSDMPEDVPCEVRNWFQNFADSHCFTALIVAKDPGGKLLVELYEGKTQVNALIRQKFHNEIHRNEPSAFKGYSSKNRSAQSGAIHMKESSSGLKRDFVHQVPQSRDSYAPQEGDVESKQPRSKLGFHTDGRQEPTRDFETLHNSQKQHEPQRKSNDRADVCHPCTSDKTDGVKPKSQALLNESALPVKVIKPGLEAEVFISHCNSPCSFFVQFATDEDGIYSLVEKLNADQSRCANIDPSDIREGDLVCAMFPEDNSWYRAAVRKNIGDTVNVEFVDFGNTATISVSKICRLDQSFAPFPRYSICCSVHKLNVESGDQELAPNFKRVIEQNFEKVMCTFVEMSGTIWEVKLDINGVVLGSTCRGDATPAAELTAPGVKKTSDIKACTHYKNPDISAGQIITGYTSFIKGPQLFWCQYAATDKLQEISDALQNAGNASEKTLSEESLPVGSACIALFTEDNLWYRAKVTSRDHDSLSITFVDYGNEAKVNIGDVKVLPPELSDVPPQAFDCQLEGFDLSKGFWAKEADDVFFELVHDKLLNITVEKMENSEMPHFVKLDCNGAVINKTMRSYWKSQSPETPSVELLSESKLVSTDVSVAAEVNIDSVVIHDSDTDCVDNETCTSVLEMQHSEQEQLDLLTSTKVVNEAQDDLLEMITENVASPDTVSIVPSDAQEDPETICVMEDDPVLAFTSPSDTTHQHAFPKETDPTPLPVILSQHSEGETSIFSENIDSFLMNNNDSQLCIVEGPESPSFEIIKSDLGYLRRATEKPVGSECVIWSHARRNWCGARILKTSDDAALVRIYFSSHSHFFFLSVSFRFIFRLCFFFFFFLQVSLNIFEILPDKPLQTSCIDAAVLSDEVTREEHTTLKNSPLKVEDTEYGTVVTSESEEPNGEETHIAQMDPGDELADQPQATGCVSCSTVLVDNSEVVDVSGEGAQVHDLVEVLTPEQVESKEPQEDLNTIAGEHGEDAAKMSTGVELLMDFLDVAHFHKDVCETALETDDLLEEFNNMPEDLIVLTSDGTESDTASDGTLQGDTITVGIHTDAEESSRVQEKSDASDCASAEVLHVTHLTLKVEDASDDDVIFVGVLQESQAEVFEPESENEKQKLD</sequence>
<dbReference type="PROSITE" id="PS50304">
    <property type="entry name" value="TUDOR"/>
    <property type="match status" value="6"/>
</dbReference>
<dbReference type="InterPro" id="IPR050621">
    <property type="entry name" value="Tudor_domain_containing"/>
</dbReference>
<feature type="domain" description="Tudor" evidence="3">
    <location>
        <begin position="1281"/>
        <end position="1339"/>
    </location>
</feature>
<dbReference type="PANTHER" id="PTHR22948">
    <property type="entry name" value="TUDOR DOMAIN CONTAINING PROTEIN"/>
    <property type="match status" value="1"/>
</dbReference>
<dbReference type="PANTHER" id="PTHR22948:SF15">
    <property type="entry name" value="TUDOR DOMAIN-CONTAINING PROTEIN 6"/>
    <property type="match status" value="1"/>
</dbReference>